<sequence>MGEKKEKDTDKLSSVDIWKQVSQHLSDKKSEETSKNTIENLNFEHYRESVEEVTRIRSQETNGPGFGRSSVVDFLNPPDKFRNCELENSYKNKPIFSVLKGRK</sequence>
<keyword evidence="2" id="KW-1185">Reference proteome</keyword>
<protein>
    <submittedName>
        <fullName evidence="1">Uncharacterized protein</fullName>
    </submittedName>
</protein>
<gene>
    <name evidence="1" type="ORF">ECANGB1_369</name>
</gene>
<proteinExistence type="predicted"/>
<evidence type="ECO:0000313" key="1">
    <source>
        <dbReference type="EMBL" id="ORD92781.1"/>
    </source>
</evidence>
<reference evidence="1 2" key="1">
    <citation type="journal article" date="2017" name="Environ. Microbiol.">
        <title>Decay of the glycolytic pathway and adaptation to intranuclear parasitism within Enterocytozoonidae microsporidia.</title>
        <authorList>
            <person name="Wiredu Boakye D."/>
            <person name="Jaroenlak P."/>
            <person name="Prachumwat A."/>
            <person name="Williams T.A."/>
            <person name="Bateman K.S."/>
            <person name="Itsathitphaisarn O."/>
            <person name="Sritunyalucksana K."/>
            <person name="Paszkiewicz K.H."/>
            <person name="Moore K.A."/>
            <person name="Stentiford G.D."/>
            <person name="Williams B.A."/>
        </authorList>
    </citation>
    <scope>NUCLEOTIDE SEQUENCE [LARGE SCALE GENOMIC DNA]</scope>
    <source>
        <strain evidence="1 2">GB1</strain>
    </source>
</reference>
<comment type="caution">
    <text evidence="1">The sequence shown here is derived from an EMBL/GenBank/DDBJ whole genome shotgun (WGS) entry which is preliminary data.</text>
</comment>
<dbReference type="Proteomes" id="UP000192639">
    <property type="component" value="Unassembled WGS sequence"/>
</dbReference>
<name>A0A1Y1S3K7_9MICR</name>
<organism evidence="1 2">
    <name type="scientific">Enterospora canceri</name>
    <dbReference type="NCBI Taxonomy" id="1081671"/>
    <lineage>
        <taxon>Eukaryota</taxon>
        <taxon>Fungi</taxon>
        <taxon>Fungi incertae sedis</taxon>
        <taxon>Microsporidia</taxon>
        <taxon>Enterocytozoonidae</taxon>
        <taxon>Enterospora</taxon>
    </lineage>
</organism>
<dbReference type="VEuPathDB" id="MicrosporidiaDB:ECANGB1_369"/>
<accession>A0A1Y1S3K7</accession>
<feature type="non-terminal residue" evidence="1">
    <location>
        <position position="103"/>
    </location>
</feature>
<dbReference type="EMBL" id="LWDP01000494">
    <property type="protein sequence ID" value="ORD92781.1"/>
    <property type="molecule type" value="Genomic_DNA"/>
</dbReference>
<dbReference type="AlphaFoldDB" id="A0A1Y1S3K7"/>
<evidence type="ECO:0000313" key="2">
    <source>
        <dbReference type="Proteomes" id="UP000192639"/>
    </source>
</evidence>